<feature type="coiled-coil region" evidence="2">
    <location>
        <begin position="95"/>
        <end position="122"/>
    </location>
</feature>
<reference evidence="6 7" key="1">
    <citation type="submission" date="2023-04" db="EMBL/GenBank/DDBJ databases">
        <title>Halomonas strains isolated from rhizosphere soil.</title>
        <authorList>
            <person name="Xu L."/>
            <person name="Sun J.-Q."/>
        </authorList>
    </citation>
    <scope>NUCLEOTIDE SEQUENCE [LARGE SCALE GENOMIC DNA]</scope>
    <source>
        <strain evidence="6 7">LR5S20</strain>
    </source>
</reference>
<keyword evidence="7" id="KW-1185">Reference proteome</keyword>
<dbReference type="InterPro" id="IPR058627">
    <property type="entry name" value="MdtA-like_C"/>
</dbReference>
<feature type="chain" id="PRO_5047413113" evidence="3">
    <location>
        <begin position="26"/>
        <end position="353"/>
    </location>
</feature>
<keyword evidence="3" id="KW-0732">Signal</keyword>
<dbReference type="SUPFAM" id="SSF111369">
    <property type="entry name" value="HlyD-like secretion proteins"/>
    <property type="match status" value="1"/>
</dbReference>
<feature type="domain" description="CzcB-like barrel-sandwich hybrid" evidence="5">
    <location>
        <begin position="54"/>
        <end position="194"/>
    </location>
</feature>
<keyword evidence="2" id="KW-0175">Coiled coil</keyword>
<sequence>MTIIRSMRCFLGLGLLLGLPAPLLAQDALVTTARVEERVIVETIDINGSVTAPRTAHLSSDVEGRITALPVSLGDDVQTGDRLLSIDAEEIALQAQSAEADVSEALAARDNARRRLREATRLSEGRNIASNELRQRETDVAIAEATLERRRAERDRLQVGLERHHLRAPFAGRLTHRDVAIGEWAASGTPILTLIDLERLTLDFAVPLDLHHRLSDAEIEVRLPGSDAWLAARPIADVPLEDGASRQFLLRATLDDPPPMLPGMAVQGRLMLSGERRPAVPRDALIRRPDGSVSLWLAREEDGEWHADERRVTTGASHDGQVAIQQGVRAGDRVVLRGNERLEEGQRLTLDDE</sequence>
<gene>
    <name evidence="6" type="ORF">QLQ83_06550</name>
</gene>
<dbReference type="Pfam" id="PF25967">
    <property type="entry name" value="RND-MFP_C"/>
    <property type="match status" value="1"/>
</dbReference>
<name>A0ABT6UXP8_9GAMM</name>
<dbReference type="NCBIfam" id="TIGR01730">
    <property type="entry name" value="RND_mfp"/>
    <property type="match status" value="1"/>
</dbReference>
<dbReference type="Gene3D" id="2.40.50.100">
    <property type="match status" value="1"/>
</dbReference>
<evidence type="ECO:0000313" key="6">
    <source>
        <dbReference type="EMBL" id="MDI5890745.1"/>
    </source>
</evidence>
<dbReference type="Proteomes" id="UP001225957">
    <property type="component" value="Unassembled WGS sequence"/>
</dbReference>
<evidence type="ECO:0000313" key="7">
    <source>
        <dbReference type="Proteomes" id="UP001225957"/>
    </source>
</evidence>
<dbReference type="Gene3D" id="2.40.30.170">
    <property type="match status" value="1"/>
</dbReference>
<evidence type="ECO:0000256" key="1">
    <source>
        <dbReference type="ARBA" id="ARBA00009477"/>
    </source>
</evidence>
<accession>A0ABT6UXP8</accession>
<proteinExistence type="inferred from homology"/>
<dbReference type="Gene3D" id="1.10.287.470">
    <property type="entry name" value="Helix hairpin bin"/>
    <property type="match status" value="1"/>
</dbReference>
<evidence type="ECO:0000259" key="5">
    <source>
        <dbReference type="Pfam" id="PF25973"/>
    </source>
</evidence>
<dbReference type="InterPro" id="IPR006143">
    <property type="entry name" value="RND_pump_MFP"/>
</dbReference>
<evidence type="ECO:0000256" key="2">
    <source>
        <dbReference type="SAM" id="Coils"/>
    </source>
</evidence>
<evidence type="ECO:0000256" key="3">
    <source>
        <dbReference type="SAM" id="SignalP"/>
    </source>
</evidence>
<dbReference type="Gene3D" id="2.40.420.20">
    <property type="match status" value="1"/>
</dbReference>
<dbReference type="InterPro" id="IPR058647">
    <property type="entry name" value="BSH_CzcB-like"/>
</dbReference>
<protein>
    <submittedName>
        <fullName evidence="6">Efflux RND transporter periplasmic adaptor subunit</fullName>
    </submittedName>
</protein>
<comment type="caution">
    <text evidence="6">The sequence shown here is derived from an EMBL/GenBank/DDBJ whole genome shotgun (WGS) entry which is preliminary data.</text>
</comment>
<dbReference type="RefSeq" id="WP_282734715.1">
    <property type="nucleotide sequence ID" value="NZ_JASCQP010000020.1"/>
</dbReference>
<feature type="domain" description="Multidrug resistance protein MdtA-like C-terminal permuted SH3" evidence="4">
    <location>
        <begin position="280"/>
        <end position="339"/>
    </location>
</feature>
<evidence type="ECO:0000259" key="4">
    <source>
        <dbReference type="Pfam" id="PF25967"/>
    </source>
</evidence>
<organism evidence="6 7">
    <name type="scientific">Halomonas rhizosphaerae</name>
    <dbReference type="NCBI Taxonomy" id="3043296"/>
    <lineage>
        <taxon>Bacteria</taxon>
        <taxon>Pseudomonadati</taxon>
        <taxon>Pseudomonadota</taxon>
        <taxon>Gammaproteobacteria</taxon>
        <taxon>Oceanospirillales</taxon>
        <taxon>Halomonadaceae</taxon>
        <taxon>Halomonas</taxon>
    </lineage>
</organism>
<dbReference type="PANTHER" id="PTHR30469">
    <property type="entry name" value="MULTIDRUG RESISTANCE PROTEIN MDTA"/>
    <property type="match status" value="1"/>
</dbReference>
<feature type="signal peptide" evidence="3">
    <location>
        <begin position="1"/>
        <end position="25"/>
    </location>
</feature>
<dbReference type="PANTHER" id="PTHR30469:SF15">
    <property type="entry name" value="HLYD FAMILY OF SECRETION PROTEINS"/>
    <property type="match status" value="1"/>
</dbReference>
<comment type="similarity">
    <text evidence="1">Belongs to the membrane fusion protein (MFP) (TC 8.A.1) family.</text>
</comment>
<dbReference type="EMBL" id="JASCQP010000020">
    <property type="protein sequence ID" value="MDI5890745.1"/>
    <property type="molecule type" value="Genomic_DNA"/>
</dbReference>
<dbReference type="Pfam" id="PF25973">
    <property type="entry name" value="BSH_CzcB"/>
    <property type="match status" value="1"/>
</dbReference>